<reference evidence="2" key="1">
    <citation type="submission" date="2015-12" db="EMBL/GenBank/DDBJ databases">
        <authorList>
            <person name="Nair G.R."/>
            <person name="Kaur G."/>
            <person name="Mayilraj S."/>
        </authorList>
    </citation>
    <scope>NUCLEOTIDE SEQUENCE [LARGE SCALE GENOMIC DNA]</scope>
    <source>
        <strain evidence="2">CD08_4</strain>
    </source>
</reference>
<dbReference type="AlphaFoldDB" id="A0A0W8IML7"/>
<name>A0A0W8IML7_KOCRO</name>
<evidence type="ECO:0000313" key="2">
    <source>
        <dbReference type="Proteomes" id="UP000053512"/>
    </source>
</evidence>
<organism evidence="1 2">
    <name type="scientific">Kocuria rosea subsp. polaris</name>
    <dbReference type="NCBI Taxonomy" id="136273"/>
    <lineage>
        <taxon>Bacteria</taxon>
        <taxon>Bacillati</taxon>
        <taxon>Actinomycetota</taxon>
        <taxon>Actinomycetes</taxon>
        <taxon>Micrococcales</taxon>
        <taxon>Micrococcaceae</taxon>
        <taxon>Kocuria</taxon>
    </lineage>
</organism>
<evidence type="ECO:0000313" key="1">
    <source>
        <dbReference type="EMBL" id="KUG61062.1"/>
    </source>
</evidence>
<protein>
    <submittedName>
        <fullName evidence="1">Uncharacterized protein</fullName>
    </submittedName>
</protein>
<dbReference type="Proteomes" id="UP000053512">
    <property type="component" value="Unassembled WGS sequence"/>
</dbReference>
<gene>
    <name evidence="1" type="ORF">AVL61_07805</name>
</gene>
<proteinExistence type="predicted"/>
<comment type="caution">
    <text evidence="1">The sequence shown here is derived from an EMBL/GenBank/DDBJ whole genome shotgun (WGS) entry which is preliminary data.</text>
</comment>
<sequence length="68" mass="7253">MNSVKLQGTTADGHLFPPPVDVAPGNDSISAHLAIRNRTTGEVAGLQVNVSGDPEVLACLDDVRWWRS</sequence>
<dbReference type="EMBL" id="LQBK01000006">
    <property type="protein sequence ID" value="KUG61062.1"/>
    <property type="molecule type" value="Genomic_DNA"/>
</dbReference>
<accession>A0A0W8IML7</accession>